<dbReference type="RefSeq" id="WP_217872138.1">
    <property type="nucleotide sequence ID" value="NZ_JAHSTU010000005.1"/>
</dbReference>
<dbReference type="Proteomes" id="UP001049200">
    <property type="component" value="Unassembled WGS sequence"/>
</dbReference>
<gene>
    <name evidence="4" type="ORF">KVG88_17615</name>
</gene>
<dbReference type="EMBL" id="JAHSTU010000005">
    <property type="protein sequence ID" value="MBV4521884.1"/>
    <property type="molecule type" value="Genomic_DNA"/>
</dbReference>
<evidence type="ECO:0000313" key="4">
    <source>
        <dbReference type="EMBL" id="MBV4521884.1"/>
    </source>
</evidence>
<evidence type="ECO:0000259" key="3">
    <source>
        <dbReference type="PROSITE" id="PS51186"/>
    </source>
</evidence>
<sequence>MKQVEIHHITHLPPQILALEKEAVKEGFRFLTRLISEWHSGANHFDAPGECLIAAYFNQQLIAIGGLSVDPYVETNTARLRRVYVAASSRGQHVGETLIKALVAHATLRFRSVRLFTDTPEGDAFYLHCGFMRTEDAHATHIMLLGDT</sequence>
<organism evidence="4 5">
    <name type="scientific">Pseudomonas azerbaijanoccidentalis</name>
    <dbReference type="NCBI Taxonomy" id="2842347"/>
    <lineage>
        <taxon>Bacteria</taxon>
        <taxon>Pseudomonadati</taxon>
        <taxon>Pseudomonadota</taxon>
        <taxon>Gammaproteobacteria</taxon>
        <taxon>Pseudomonadales</taxon>
        <taxon>Pseudomonadaceae</taxon>
        <taxon>Pseudomonas</taxon>
    </lineage>
</organism>
<name>A0ABS6QSI7_9PSED</name>
<proteinExistence type="predicted"/>
<feature type="domain" description="N-acetyltransferase" evidence="3">
    <location>
        <begin position="4"/>
        <end position="148"/>
    </location>
</feature>
<keyword evidence="5" id="KW-1185">Reference proteome</keyword>
<dbReference type="Pfam" id="PF00583">
    <property type="entry name" value="Acetyltransf_1"/>
    <property type="match status" value="1"/>
</dbReference>
<dbReference type="CDD" id="cd04301">
    <property type="entry name" value="NAT_SF"/>
    <property type="match status" value="1"/>
</dbReference>
<comment type="caution">
    <text evidence="4">The sequence shown here is derived from an EMBL/GenBank/DDBJ whole genome shotgun (WGS) entry which is preliminary data.</text>
</comment>
<protein>
    <submittedName>
        <fullName evidence="4">GNAT family N-acetyltransferase</fullName>
    </submittedName>
</protein>
<reference evidence="4" key="1">
    <citation type="submission" date="2021-06" db="EMBL/GenBank/DDBJ databases">
        <title>Updating the genus Pseudomonas: Description of 43 new species and partition of the Pseudomonas putida group.</title>
        <authorList>
            <person name="Girard L."/>
            <person name="Lood C."/>
            <person name="Vandamme P."/>
            <person name="Rokni-Zadeh H."/>
            <person name="Van Noort V."/>
            <person name="Hofte M."/>
            <person name="Lavigne R."/>
            <person name="De Mot R."/>
        </authorList>
    </citation>
    <scope>NUCLEOTIDE SEQUENCE</scope>
    <source>
        <strain evidence="4">SWRI74</strain>
    </source>
</reference>
<dbReference type="PANTHER" id="PTHR43877">
    <property type="entry name" value="AMINOALKYLPHOSPHONATE N-ACETYLTRANSFERASE-RELATED-RELATED"/>
    <property type="match status" value="1"/>
</dbReference>
<accession>A0ABS6QSI7</accession>
<dbReference type="InterPro" id="IPR050832">
    <property type="entry name" value="Bact_Acetyltransf"/>
</dbReference>
<dbReference type="PROSITE" id="PS51186">
    <property type="entry name" value="GNAT"/>
    <property type="match status" value="1"/>
</dbReference>
<keyword evidence="1" id="KW-0808">Transferase</keyword>
<dbReference type="InterPro" id="IPR000182">
    <property type="entry name" value="GNAT_dom"/>
</dbReference>
<evidence type="ECO:0000313" key="5">
    <source>
        <dbReference type="Proteomes" id="UP001049200"/>
    </source>
</evidence>
<evidence type="ECO:0000256" key="1">
    <source>
        <dbReference type="ARBA" id="ARBA00022679"/>
    </source>
</evidence>
<evidence type="ECO:0000256" key="2">
    <source>
        <dbReference type="ARBA" id="ARBA00023315"/>
    </source>
</evidence>
<keyword evidence="2" id="KW-0012">Acyltransferase</keyword>